<protein>
    <submittedName>
        <fullName evidence="6">AraC-like DNA-binding protein</fullName>
    </submittedName>
</protein>
<feature type="transmembrane region" description="Helical" evidence="4">
    <location>
        <begin position="81"/>
        <end position="102"/>
    </location>
</feature>
<evidence type="ECO:0000256" key="4">
    <source>
        <dbReference type="SAM" id="Phobius"/>
    </source>
</evidence>
<keyword evidence="7" id="KW-1185">Reference proteome</keyword>
<dbReference type="GO" id="GO:0043565">
    <property type="term" value="F:sequence-specific DNA binding"/>
    <property type="evidence" value="ECO:0007669"/>
    <property type="project" value="InterPro"/>
</dbReference>
<dbReference type="PROSITE" id="PS00041">
    <property type="entry name" value="HTH_ARAC_FAMILY_1"/>
    <property type="match status" value="1"/>
</dbReference>
<comment type="caution">
    <text evidence="6">The sequence shown here is derived from an EMBL/GenBank/DDBJ whole genome shotgun (WGS) entry which is preliminary data.</text>
</comment>
<dbReference type="Pfam" id="PF12833">
    <property type="entry name" value="HTH_18"/>
    <property type="match status" value="1"/>
</dbReference>
<dbReference type="SMART" id="SM00342">
    <property type="entry name" value="HTH_ARAC"/>
    <property type="match status" value="1"/>
</dbReference>
<dbReference type="GO" id="GO:0003700">
    <property type="term" value="F:DNA-binding transcription factor activity"/>
    <property type="evidence" value="ECO:0007669"/>
    <property type="project" value="InterPro"/>
</dbReference>
<proteinExistence type="predicted"/>
<dbReference type="Proteomes" id="UP000295807">
    <property type="component" value="Unassembled WGS sequence"/>
</dbReference>
<dbReference type="RefSeq" id="WP_132129350.1">
    <property type="nucleotide sequence ID" value="NZ_CP042432.1"/>
</dbReference>
<keyword evidence="4" id="KW-1133">Transmembrane helix</keyword>
<dbReference type="Gene3D" id="1.10.10.60">
    <property type="entry name" value="Homeodomain-like"/>
    <property type="match status" value="1"/>
</dbReference>
<dbReference type="InterPro" id="IPR018062">
    <property type="entry name" value="HTH_AraC-typ_CS"/>
</dbReference>
<dbReference type="PANTHER" id="PTHR43280:SF29">
    <property type="entry name" value="ARAC-FAMILY TRANSCRIPTIONAL REGULATOR"/>
    <property type="match status" value="1"/>
</dbReference>
<dbReference type="SUPFAM" id="SSF46689">
    <property type="entry name" value="Homeodomain-like"/>
    <property type="match status" value="1"/>
</dbReference>
<gene>
    <name evidence="6" type="ORF">EDD80_10696</name>
</gene>
<feature type="transmembrane region" description="Helical" evidence="4">
    <location>
        <begin position="5"/>
        <end position="23"/>
    </location>
</feature>
<dbReference type="InterPro" id="IPR018060">
    <property type="entry name" value="HTH_AraC"/>
</dbReference>
<organism evidence="6 7">
    <name type="scientific">Anseongella ginsenosidimutans</name>
    <dbReference type="NCBI Taxonomy" id="496056"/>
    <lineage>
        <taxon>Bacteria</taxon>
        <taxon>Pseudomonadati</taxon>
        <taxon>Bacteroidota</taxon>
        <taxon>Sphingobacteriia</taxon>
        <taxon>Sphingobacteriales</taxon>
        <taxon>Sphingobacteriaceae</taxon>
        <taxon>Anseongella</taxon>
    </lineage>
</organism>
<evidence type="ECO:0000256" key="1">
    <source>
        <dbReference type="ARBA" id="ARBA00023015"/>
    </source>
</evidence>
<feature type="transmembrane region" description="Helical" evidence="4">
    <location>
        <begin position="114"/>
        <end position="133"/>
    </location>
</feature>
<dbReference type="AlphaFoldDB" id="A0A4R3KPX4"/>
<accession>A0A4R3KPX4</accession>
<name>A0A4R3KPX4_9SPHI</name>
<evidence type="ECO:0000256" key="3">
    <source>
        <dbReference type="ARBA" id="ARBA00023163"/>
    </source>
</evidence>
<evidence type="ECO:0000256" key="2">
    <source>
        <dbReference type="ARBA" id="ARBA00023125"/>
    </source>
</evidence>
<evidence type="ECO:0000313" key="7">
    <source>
        <dbReference type="Proteomes" id="UP000295807"/>
    </source>
</evidence>
<dbReference type="EMBL" id="SMAD01000006">
    <property type="protein sequence ID" value="TCS86786.1"/>
    <property type="molecule type" value="Genomic_DNA"/>
</dbReference>
<feature type="domain" description="HTH araC/xylS-type" evidence="5">
    <location>
        <begin position="159"/>
        <end position="267"/>
    </location>
</feature>
<keyword evidence="1" id="KW-0805">Transcription regulation</keyword>
<keyword evidence="4" id="KW-0812">Transmembrane</keyword>
<dbReference type="InterPro" id="IPR009057">
    <property type="entry name" value="Homeodomain-like_sf"/>
</dbReference>
<evidence type="ECO:0000259" key="5">
    <source>
        <dbReference type="PROSITE" id="PS01124"/>
    </source>
</evidence>
<dbReference type="OrthoDB" id="9779074at2"/>
<reference evidence="6 7" key="1">
    <citation type="submission" date="2019-03" db="EMBL/GenBank/DDBJ databases">
        <title>Genomic Encyclopedia of Type Strains, Phase IV (KMG-IV): sequencing the most valuable type-strain genomes for metagenomic binning, comparative biology and taxonomic classification.</title>
        <authorList>
            <person name="Goeker M."/>
        </authorList>
    </citation>
    <scope>NUCLEOTIDE SEQUENCE [LARGE SCALE GENOMIC DNA]</scope>
    <source>
        <strain evidence="6 7">DSM 21100</strain>
    </source>
</reference>
<keyword evidence="3" id="KW-0804">Transcription</keyword>
<evidence type="ECO:0000313" key="6">
    <source>
        <dbReference type="EMBL" id="TCS86786.1"/>
    </source>
</evidence>
<sequence>MIIDIVPQLAAIIFLLGVLWGLLKDNPRPWGNFIDQYNVYSDIPRWISVTVYLWLSERFLSGLKTKNDGQQYTDVKWLRHFVRIFLVFQLIWLLYLIPYVIPRYTDFMLDTFDWYPIYVPLALLIYWLGIKGYSMSYRLASRPPAKGSPSQSLSGEIVAQSIRQLQKAMEEDKLFLDRSFSLQRLSAHTGIPQKTISAVLNQHIDKSFNEFVNSYRVSTVKTSMLKPESRKLTIAALAFDAGFNSLATFQRAFKASENMTPKEFLSLHEKKRA</sequence>
<keyword evidence="2 6" id="KW-0238">DNA-binding</keyword>
<dbReference type="PANTHER" id="PTHR43280">
    <property type="entry name" value="ARAC-FAMILY TRANSCRIPTIONAL REGULATOR"/>
    <property type="match status" value="1"/>
</dbReference>
<dbReference type="PROSITE" id="PS01124">
    <property type="entry name" value="HTH_ARAC_FAMILY_2"/>
    <property type="match status" value="1"/>
</dbReference>
<keyword evidence="4" id="KW-0472">Membrane</keyword>